<dbReference type="EMBL" id="CP014672">
    <property type="protein sequence ID" value="ANW99728.1"/>
    <property type="molecule type" value="Genomic_DNA"/>
</dbReference>
<protein>
    <submittedName>
        <fullName evidence="1">Preprotein translocase subunit SecA</fullName>
    </submittedName>
</protein>
<dbReference type="PANTHER" id="PTHR33747">
    <property type="entry name" value="UPF0225 PROTEIN SCO1677"/>
    <property type="match status" value="1"/>
</dbReference>
<dbReference type="Pfam" id="PF02810">
    <property type="entry name" value="SEC-C"/>
    <property type="match status" value="1"/>
</dbReference>
<evidence type="ECO:0000313" key="2">
    <source>
        <dbReference type="Proteomes" id="UP000092971"/>
    </source>
</evidence>
<dbReference type="InterPro" id="IPR004027">
    <property type="entry name" value="SEC_C_motif"/>
</dbReference>
<dbReference type="Proteomes" id="UP000092971">
    <property type="component" value="Chromosome"/>
</dbReference>
<dbReference type="AlphaFoldDB" id="A0A1B1YG39"/>
<dbReference type="RefSeq" id="WP_015360164.1">
    <property type="nucleotide sequence ID" value="NZ_CP014672.1"/>
</dbReference>
<dbReference type="PANTHER" id="PTHR33747:SF1">
    <property type="entry name" value="ADENYLATE CYCLASE-ASSOCIATED CAP C-TERMINAL DOMAIN-CONTAINING PROTEIN"/>
    <property type="match status" value="1"/>
</dbReference>
<evidence type="ECO:0000313" key="1">
    <source>
        <dbReference type="EMBL" id="ANW99728.1"/>
    </source>
</evidence>
<dbReference type="NCBIfam" id="NF004088">
    <property type="entry name" value="PRK05590.1"/>
    <property type="match status" value="1"/>
</dbReference>
<gene>
    <name evidence="1" type="ORF">CSTERTH_12120</name>
</gene>
<dbReference type="Gene3D" id="3.10.450.50">
    <property type="match status" value="1"/>
</dbReference>
<accession>A0A1B1YG39</accession>
<dbReference type="SUPFAM" id="SSF103642">
    <property type="entry name" value="Sec-C motif"/>
    <property type="match status" value="1"/>
</dbReference>
<sequence length="168" mass="19706">MGLYQEWREKLENSQNTATYRQFIESYLDLEKKAYEEILEKRQNTLKGTVKELAGGFSMEPVVFMGFLDGINTSLTEKLNLEDLNEDSEITLNIDFEKLYYNMLKVKAEWLYTLPQWNDILAEEKRRQIRMQVHQDSRVTVQKIGRNDPCPCGSGKKYKKCCGKTKSE</sequence>
<proteinExistence type="predicted"/>
<reference evidence="1 2" key="1">
    <citation type="submission" date="2016-02" db="EMBL/GenBank/DDBJ databases">
        <title>Comparison of Clostridium stercorarium subspecies using comparative genomics and transcriptomics.</title>
        <authorList>
            <person name="Schellenberg J."/>
            <person name="Thallinger G."/>
            <person name="Levin D.B."/>
            <person name="Zhang X."/>
            <person name="Alvare G."/>
            <person name="Fristensky B."/>
            <person name="Sparling R."/>
        </authorList>
    </citation>
    <scope>NUCLEOTIDE SEQUENCE [LARGE SCALE GENOMIC DNA]</scope>
    <source>
        <strain evidence="1 2">DSM 2910</strain>
    </source>
</reference>
<organism evidence="1 2">
    <name type="scientific">Thermoclostridium stercorarium subsp. thermolacticum DSM 2910</name>
    <dbReference type="NCBI Taxonomy" id="1121336"/>
    <lineage>
        <taxon>Bacteria</taxon>
        <taxon>Bacillati</taxon>
        <taxon>Bacillota</taxon>
        <taxon>Clostridia</taxon>
        <taxon>Eubacteriales</taxon>
        <taxon>Oscillospiraceae</taxon>
        <taxon>Thermoclostridium</taxon>
    </lineage>
</organism>
<dbReference type="OrthoDB" id="5872at2"/>
<name>A0A1B1YG39_THEST</name>